<keyword evidence="3" id="KW-0233">DNA recombination</keyword>
<keyword evidence="2 4" id="KW-0238">DNA-binding</keyword>
<dbReference type="InterPro" id="IPR013762">
    <property type="entry name" value="Integrase-like_cat_sf"/>
</dbReference>
<dbReference type="Gene3D" id="1.10.150.130">
    <property type="match status" value="1"/>
</dbReference>
<proteinExistence type="predicted"/>
<dbReference type="InterPro" id="IPR010998">
    <property type="entry name" value="Integrase_recombinase_N"/>
</dbReference>
<dbReference type="Gene3D" id="1.10.443.10">
    <property type="entry name" value="Intergrase catalytic core"/>
    <property type="match status" value="1"/>
</dbReference>
<keyword evidence="8" id="KW-1185">Reference proteome</keyword>
<evidence type="ECO:0000256" key="5">
    <source>
        <dbReference type="SAM" id="MobiDB-lite"/>
    </source>
</evidence>
<dbReference type="PROSITE" id="PS51900">
    <property type="entry name" value="CB"/>
    <property type="match status" value="1"/>
</dbReference>
<evidence type="ECO:0000256" key="4">
    <source>
        <dbReference type="PROSITE-ProRule" id="PRU01248"/>
    </source>
</evidence>
<reference evidence="7 8" key="1">
    <citation type="submission" date="2019-04" db="EMBL/GenBank/DDBJ databases">
        <authorList>
            <consortium name="Pathogen Informatics"/>
        </authorList>
    </citation>
    <scope>NUCLEOTIDE SEQUENCE [LARGE SCALE GENOMIC DNA]</scope>
    <source>
        <strain evidence="7 8">NCTC9239</strain>
    </source>
</reference>
<evidence type="ECO:0000313" key="8">
    <source>
        <dbReference type="Proteomes" id="UP000309952"/>
    </source>
</evidence>
<dbReference type="InterPro" id="IPR011010">
    <property type="entry name" value="DNA_brk_join_enz"/>
</dbReference>
<evidence type="ECO:0000256" key="3">
    <source>
        <dbReference type="ARBA" id="ARBA00023172"/>
    </source>
</evidence>
<name>A0A4P1K148_9CAUL</name>
<dbReference type="KEGG" id="bvy:NCTC9239_01236"/>
<dbReference type="Proteomes" id="UP000309952">
    <property type="component" value="Chromosome"/>
</dbReference>
<evidence type="ECO:0000256" key="2">
    <source>
        <dbReference type="ARBA" id="ARBA00023125"/>
    </source>
</evidence>
<dbReference type="GO" id="GO:0003677">
    <property type="term" value="F:DNA binding"/>
    <property type="evidence" value="ECO:0007669"/>
    <property type="project" value="UniProtKB-UniRule"/>
</dbReference>
<dbReference type="GO" id="GO:0006310">
    <property type="term" value="P:DNA recombination"/>
    <property type="evidence" value="ECO:0007669"/>
    <property type="project" value="UniProtKB-KW"/>
</dbReference>
<organism evidence="7 8">
    <name type="scientific">Brevundimonas vancanneytii</name>
    <dbReference type="NCBI Taxonomy" id="1325724"/>
    <lineage>
        <taxon>Bacteria</taxon>
        <taxon>Pseudomonadati</taxon>
        <taxon>Pseudomonadota</taxon>
        <taxon>Alphaproteobacteria</taxon>
        <taxon>Caulobacterales</taxon>
        <taxon>Caulobacteraceae</taxon>
        <taxon>Brevundimonas</taxon>
    </lineage>
</organism>
<dbReference type="RefSeq" id="WP_138141206.1">
    <property type="nucleotide sequence ID" value="NZ_LR588407.1"/>
</dbReference>
<dbReference type="GO" id="GO:0015074">
    <property type="term" value="P:DNA integration"/>
    <property type="evidence" value="ECO:0007669"/>
    <property type="project" value="UniProtKB-KW"/>
</dbReference>
<accession>A0A4P1K148</accession>
<dbReference type="SUPFAM" id="SSF56349">
    <property type="entry name" value="DNA breaking-rejoining enzymes"/>
    <property type="match status" value="1"/>
</dbReference>
<protein>
    <submittedName>
        <fullName evidence="7">Site-specific recombinase XerD</fullName>
    </submittedName>
</protein>
<keyword evidence="1" id="KW-0229">DNA integration</keyword>
<feature type="domain" description="Core-binding (CB)" evidence="6">
    <location>
        <begin position="134"/>
        <end position="216"/>
    </location>
</feature>
<dbReference type="InterPro" id="IPR044068">
    <property type="entry name" value="CB"/>
</dbReference>
<evidence type="ECO:0000313" key="7">
    <source>
        <dbReference type="EMBL" id="VTO13972.1"/>
    </source>
</evidence>
<sequence length="449" mass="49749">MSRKPAPPTGLRNGLKWRDGRPRWEPSPANRACGFAGVDLRDHAGAWMDRGAATTAADARTLWARFVRDAMRDDDQGGKARTMLRAAIDRLPPMPSEPVARRQRELVADLIERARAVLEDREPGVAGALTRAPRTGQAMVEAYFADADAMARISAETQRVYRTQAKKFAARFGASRVDEITLPQMRAWYLDLQKQVSIATANVAIGAAGAMFQWAMWQDPQWLSVSPTLGIGRDQALGRRVFWTAQEELAFIPWCDANGYADVADAVTVCLWTGARQIDVAKASIADLSQPTWRFIPQKTQRKGQEALPGLLEPIKRRVERRAQELAYSSLRHLGDAPFLWEPSKNRAHTSPSIGARYREARAAAVAAKAMEPEFAGKRLQDTRDTCVTRLAAADVSLERIASWGGWSVETAKDILREHYLSLLDESALETADKLRAWAIKHGLDLAAA</sequence>
<evidence type="ECO:0000256" key="1">
    <source>
        <dbReference type="ARBA" id="ARBA00022908"/>
    </source>
</evidence>
<feature type="region of interest" description="Disordered" evidence="5">
    <location>
        <begin position="1"/>
        <end position="25"/>
    </location>
</feature>
<evidence type="ECO:0000259" key="6">
    <source>
        <dbReference type="PROSITE" id="PS51900"/>
    </source>
</evidence>
<gene>
    <name evidence="7" type="ORF">NCTC9239_01236</name>
</gene>
<dbReference type="EMBL" id="LR588407">
    <property type="protein sequence ID" value="VTO13972.1"/>
    <property type="molecule type" value="Genomic_DNA"/>
</dbReference>
<dbReference type="AlphaFoldDB" id="A0A4P1K148"/>